<gene>
    <name evidence="1" type="ORF">S01H1_74058</name>
</gene>
<organism evidence="1">
    <name type="scientific">marine sediment metagenome</name>
    <dbReference type="NCBI Taxonomy" id="412755"/>
    <lineage>
        <taxon>unclassified sequences</taxon>
        <taxon>metagenomes</taxon>
        <taxon>ecological metagenomes</taxon>
    </lineage>
</organism>
<accession>X0YAE5</accession>
<dbReference type="AlphaFoldDB" id="X0YAE5"/>
<proteinExistence type="predicted"/>
<name>X0YAE5_9ZZZZ</name>
<sequence length="30" mass="3649">FLCKFDKSNTFKLNITKLEMFFNYLVTLVM</sequence>
<feature type="non-terminal residue" evidence="1">
    <location>
        <position position="1"/>
    </location>
</feature>
<evidence type="ECO:0000313" key="1">
    <source>
        <dbReference type="EMBL" id="GAG33826.1"/>
    </source>
</evidence>
<dbReference type="EMBL" id="BARS01049514">
    <property type="protein sequence ID" value="GAG33826.1"/>
    <property type="molecule type" value="Genomic_DNA"/>
</dbReference>
<comment type="caution">
    <text evidence="1">The sequence shown here is derived from an EMBL/GenBank/DDBJ whole genome shotgun (WGS) entry which is preliminary data.</text>
</comment>
<reference evidence="1" key="1">
    <citation type="journal article" date="2014" name="Front. Microbiol.">
        <title>High frequency of phylogenetically diverse reductive dehalogenase-homologous genes in deep subseafloor sedimentary metagenomes.</title>
        <authorList>
            <person name="Kawai M."/>
            <person name="Futagami T."/>
            <person name="Toyoda A."/>
            <person name="Takaki Y."/>
            <person name="Nishi S."/>
            <person name="Hori S."/>
            <person name="Arai W."/>
            <person name="Tsubouchi T."/>
            <person name="Morono Y."/>
            <person name="Uchiyama I."/>
            <person name="Ito T."/>
            <person name="Fujiyama A."/>
            <person name="Inagaki F."/>
            <person name="Takami H."/>
        </authorList>
    </citation>
    <scope>NUCLEOTIDE SEQUENCE</scope>
    <source>
        <strain evidence="1">Expedition CK06-06</strain>
    </source>
</reference>
<protein>
    <submittedName>
        <fullName evidence="1">Uncharacterized protein</fullName>
    </submittedName>
</protein>